<sequence length="80" mass="8542">MGSHLAPKAKVQVNHGLTWTFFVAGAGFEPATSGLTQRLRDYIGLGSEATDSLGVVRDSPSLPDLTIPEWCREDPTVSGQ</sequence>
<protein>
    <submittedName>
        <fullName evidence="1">Uncharacterized protein</fullName>
    </submittedName>
</protein>
<dbReference type="Proteomes" id="UP001500301">
    <property type="component" value="Unassembled WGS sequence"/>
</dbReference>
<gene>
    <name evidence="1" type="ORF">GCM10022263_28070</name>
</gene>
<proteinExistence type="predicted"/>
<accession>A0ABP6VQ19</accession>
<comment type="caution">
    <text evidence="1">The sequence shown here is derived from an EMBL/GenBank/DDBJ whole genome shotgun (WGS) entry which is preliminary data.</text>
</comment>
<dbReference type="EMBL" id="BAABBB010000015">
    <property type="protein sequence ID" value="GAA3538941.1"/>
    <property type="molecule type" value="Genomic_DNA"/>
</dbReference>
<name>A0ABP6VQ19_9ACTN</name>
<evidence type="ECO:0000313" key="2">
    <source>
        <dbReference type="Proteomes" id="UP001500301"/>
    </source>
</evidence>
<evidence type="ECO:0000313" key="1">
    <source>
        <dbReference type="EMBL" id="GAA3538941.1"/>
    </source>
</evidence>
<keyword evidence="2" id="KW-1185">Reference proteome</keyword>
<organism evidence="1 2">
    <name type="scientific">Nocardioides daeguensis</name>
    <dbReference type="NCBI Taxonomy" id="908359"/>
    <lineage>
        <taxon>Bacteria</taxon>
        <taxon>Bacillati</taxon>
        <taxon>Actinomycetota</taxon>
        <taxon>Actinomycetes</taxon>
        <taxon>Propionibacteriales</taxon>
        <taxon>Nocardioidaceae</taxon>
        <taxon>Nocardioides</taxon>
    </lineage>
</organism>
<reference evidence="2" key="1">
    <citation type="journal article" date="2019" name="Int. J. Syst. Evol. Microbiol.">
        <title>The Global Catalogue of Microorganisms (GCM) 10K type strain sequencing project: providing services to taxonomists for standard genome sequencing and annotation.</title>
        <authorList>
            <consortium name="The Broad Institute Genomics Platform"/>
            <consortium name="The Broad Institute Genome Sequencing Center for Infectious Disease"/>
            <person name="Wu L."/>
            <person name="Ma J."/>
        </authorList>
    </citation>
    <scope>NUCLEOTIDE SEQUENCE [LARGE SCALE GENOMIC DNA]</scope>
    <source>
        <strain evidence="2">JCM 17460</strain>
    </source>
</reference>